<keyword evidence="4" id="KW-1185">Reference proteome</keyword>
<dbReference type="InterPro" id="IPR009686">
    <property type="entry name" value="Senescence/spartin_C"/>
</dbReference>
<dbReference type="InterPro" id="IPR045036">
    <property type="entry name" value="Spartin-like"/>
</dbReference>
<evidence type="ECO:0000313" key="3">
    <source>
        <dbReference type="EMBL" id="KAG6577781.1"/>
    </source>
</evidence>
<dbReference type="Proteomes" id="UP000685013">
    <property type="component" value="Chromosome 16"/>
</dbReference>
<feature type="compositionally biased region" description="Polar residues" evidence="1">
    <location>
        <begin position="1"/>
        <end position="22"/>
    </location>
</feature>
<organism evidence="3 4">
    <name type="scientific">Cucurbita argyrosperma subsp. sororia</name>
    <dbReference type="NCBI Taxonomy" id="37648"/>
    <lineage>
        <taxon>Eukaryota</taxon>
        <taxon>Viridiplantae</taxon>
        <taxon>Streptophyta</taxon>
        <taxon>Embryophyta</taxon>
        <taxon>Tracheophyta</taxon>
        <taxon>Spermatophyta</taxon>
        <taxon>Magnoliopsida</taxon>
        <taxon>eudicotyledons</taxon>
        <taxon>Gunneridae</taxon>
        <taxon>Pentapetalae</taxon>
        <taxon>rosids</taxon>
        <taxon>fabids</taxon>
        <taxon>Cucurbitales</taxon>
        <taxon>Cucurbitaceae</taxon>
        <taxon>Cucurbiteae</taxon>
        <taxon>Cucurbita</taxon>
    </lineage>
</organism>
<accession>A0AAV6MAS7</accession>
<protein>
    <submittedName>
        <fullName evidence="3">Senescence/dehydration-associated protein</fullName>
    </submittedName>
</protein>
<feature type="region of interest" description="Disordered" evidence="1">
    <location>
        <begin position="1"/>
        <end position="39"/>
    </location>
</feature>
<evidence type="ECO:0000313" key="4">
    <source>
        <dbReference type="Proteomes" id="UP000685013"/>
    </source>
</evidence>
<comment type="caution">
    <text evidence="3">The sequence shown here is derived from an EMBL/GenBank/DDBJ whole genome shotgun (WGS) entry which is preliminary data.</text>
</comment>
<feature type="domain" description="Senescence" evidence="2">
    <location>
        <begin position="263"/>
        <end position="449"/>
    </location>
</feature>
<proteinExistence type="predicted"/>
<dbReference type="PANTHER" id="PTHR21068:SF43">
    <property type="entry name" value="SPARTIN"/>
    <property type="match status" value="1"/>
</dbReference>
<reference evidence="3 4" key="1">
    <citation type="journal article" date="2021" name="Hortic Res">
        <title>The domestication of Cucurbita argyrosperma as revealed by the genome of its wild relative.</title>
        <authorList>
            <person name="Barrera-Redondo J."/>
            <person name="Sanchez-de la Vega G."/>
            <person name="Aguirre-Liguori J.A."/>
            <person name="Castellanos-Morales G."/>
            <person name="Gutierrez-Guerrero Y.T."/>
            <person name="Aguirre-Dugua X."/>
            <person name="Aguirre-Planter E."/>
            <person name="Tenaillon M.I."/>
            <person name="Lira-Saade R."/>
            <person name="Eguiarte L.E."/>
        </authorList>
    </citation>
    <scope>NUCLEOTIDE SEQUENCE [LARGE SCALE GENOMIC DNA]</scope>
    <source>
        <strain evidence="3">JBR-2021</strain>
    </source>
</reference>
<gene>
    <name evidence="3" type="ORF">SDJN03_25355</name>
</gene>
<feature type="non-terminal residue" evidence="3">
    <location>
        <position position="1"/>
    </location>
</feature>
<dbReference type="AlphaFoldDB" id="A0AAV6MAS7"/>
<dbReference type="GO" id="GO:0005886">
    <property type="term" value="C:plasma membrane"/>
    <property type="evidence" value="ECO:0007669"/>
    <property type="project" value="TreeGrafter"/>
</dbReference>
<evidence type="ECO:0000259" key="2">
    <source>
        <dbReference type="Pfam" id="PF06911"/>
    </source>
</evidence>
<dbReference type="EMBL" id="JAGKQH010000016">
    <property type="protein sequence ID" value="KAG6577781.1"/>
    <property type="molecule type" value="Genomic_DNA"/>
</dbReference>
<dbReference type="Pfam" id="PF06911">
    <property type="entry name" value="Senescence"/>
    <property type="match status" value="1"/>
</dbReference>
<name>A0AAV6MAS7_9ROSI</name>
<sequence>MDSQYPYRNSLYPQVNDSNPDAPSSSFVNPNPSSSSNLYPTLDMKDLVENLFPDDVDYRHPPSAPASAPPLAAEEVLIRVPGAILNLIDQQYSVELACGDLTIVLIRQGESIVTVLARVADEIQWPLAKDLASVKLDDSHYFFSFRALKERGSDSDSSDEEDRKKNGLDDYLSYGLTIVSKGQEGLLKKLDGILQNYSSFTMQKVSESAKKVEILDESLAKEMSPADLKTEKKKKEEMEGKCAAYWTTLAPNVEDYNRTAAKLIAAGSGQLIKGILWCGDVTVERLKQGNEVMQKRMGPCSNTEISPETLERIKRVKRVTRMSEKVATGVLSGVVKVSGFLTSSVANSKVGKKFFGMLPGEIVVASLDGFGKVFDAVEVAGKNVMATSSTVTTELVTTRYGEQAANATSEGLEAAGHAVGTAWAALKLRKALNPKSALKPTALAKSAVKAAAAEAKAKNSNDYHMINSMLEIDSYHVMIESMFKIGQLYDGQPTV</sequence>
<dbReference type="PANTHER" id="PTHR21068">
    <property type="entry name" value="SPARTIN"/>
    <property type="match status" value="1"/>
</dbReference>
<feature type="compositionally biased region" description="Low complexity" evidence="1">
    <location>
        <begin position="23"/>
        <end position="37"/>
    </location>
</feature>
<evidence type="ECO:0000256" key="1">
    <source>
        <dbReference type="SAM" id="MobiDB-lite"/>
    </source>
</evidence>